<keyword evidence="1" id="KW-0812">Transmembrane</keyword>
<name>A0A917TD12_9BACI</name>
<dbReference type="Proteomes" id="UP000618460">
    <property type="component" value="Unassembled WGS sequence"/>
</dbReference>
<evidence type="ECO:0000313" key="2">
    <source>
        <dbReference type="EMBL" id="GGM19063.1"/>
    </source>
</evidence>
<reference evidence="2" key="1">
    <citation type="journal article" date="2014" name="Int. J. Syst. Evol. Microbiol.">
        <title>Complete genome sequence of Corynebacterium casei LMG S-19264T (=DSM 44701T), isolated from a smear-ripened cheese.</title>
        <authorList>
            <consortium name="US DOE Joint Genome Institute (JGI-PGF)"/>
            <person name="Walter F."/>
            <person name="Albersmeier A."/>
            <person name="Kalinowski J."/>
            <person name="Ruckert C."/>
        </authorList>
    </citation>
    <scope>NUCLEOTIDE SEQUENCE</scope>
    <source>
        <strain evidence="2">CGMCC 1.6333</strain>
    </source>
</reference>
<feature type="transmembrane region" description="Helical" evidence="1">
    <location>
        <begin position="6"/>
        <end position="24"/>
    </location>
</feature>
<proteinExistence type="predicted"/>
<sequence length="116" mass="13382">MKQITYLISAVILGVALVISAFIFSNSISGAMSDINSLETSTDSTPEVMTTTQLSEYLQINEQSIEYIIKIDGIEKSKLTSYDTYRFLPYLEIQGQVRFLKEEIDKWLEYKNHNQW</sequence>
<dbReference type="AlphaFoldDB" id="A0A917TD12"/>
<evidence type="ECO:0000256" key="1">
    <source>
        <dbReference type="SAM" id="Phobius"/>
    </source>
</evidence>
<accession>A0A917TD12</accession>
<organism evidence="2 3">
    <name type="scientific">Paraliobacillus quinghaiensis</name>
    <dbReference type="NCBI Taxonomy" id="470815"/>
    <lineage>
        <taxon>Bacteria</taxon>
        <taxon>Bacillati</taxon>
        <taxon>Bacillota</taxon>
        <taxon>Bacilli</taxon>
        <taxon>Bacillales</taxon>
        <taxon>Bacillaceae</taxon>
        <taxon>Paraliobacillus</taxon>
    </lineage>
</organism>
<keyword evidence="1" id="KW-1133">Transmembrane helix</keyword>
<dbReference type="OrthoDB" id="2616285at2"/>
<keyword evidence="1" id="KW-0472">Membrane</keyword>
<keyword evidence="3" id="KW-1185">Reference proteome</keyword>
<dbReference type="EMBL" id="BMLG01000001">
    <property type="protein sequence ID" value="GGM19063.1"/>
    <property type="molecule type" value="Genomic_DNA"/>
</dbReference>
<protein>
    <submittedName>
        <fullName evidence="2">Uncharacterized protein</fullName>
    </submittedName>
</protein>
<reference evidence="2" key="2">
    <citation type="submission" date="2020-09" db="EMBL/GenBank/DDBJ databases">
        <authorList>
            <person name="Sun Q."/>
            <person name="Zhou Y."/>
        </authorList>
    </citation>
    <scope>NUCLEOTIDE SEQUENCE</scope>
    <source>
        <strain evidence="2">CGMCC 1.6333</strain>
    </source>
</reference>
<comment type="caution">
    <text evidence="2">The sequence shown here is derived from an EMBL/GenBank/DDBJ whole genome shotgun (WGS) entry which is preliminary data.</text>
</comment>
<gene>
    <name evidence="2" type="ORF">GCM10011351_01080</name>
</gene>
<evidence type="ECO:0000313" key="3">
    <source>
        <dbReference type="Proteomes" id="UP000618460"/>
    </source>
</evidence>
<dbReference type="RefSeq" id="WP_117152651.1">
    <property type="nucleotide sequence ID" value="NZ_BMLG01000001.1"/>
</dbReference>